<keyword evidence="1" id="KW-0472">Membrane</keyword>
<proteinExistence type="predicted"/>
<evidence type="ECO:0000256" key="1">
    <source>
        <dbReference type="SAM" id="Phobius"/>
    </source>
</evidence>
<feature type="transmembrane region" description="Helical" evidence="1">
    <location>
        <begin position="25"/>
        <end position="47"/>
    </location>
</feature>
<dbReference type="SUPFAM" id="SSF53850">
    <property type="entry name" value="Periplasmic binding protein-like II"/>
    <property type="match status" value="1"/>
</dbReference>
<keyword evidence="1" id="KW-0812">Transmembrane</keyword>
<accession>A0A4Q0QMY5</accession>
<dbReference type="PANTHER" id="PTHR42941">
    <property type="entry name" value="SLL1037 PROTEIN"/>
    <property type="match status" value="1"/>
</dbReference>
<name>A0A2U3Q673_9BRAD</name>
<sequence length="474" mass="51126">MSSSESSSQTHSDAGRRARRRSNSLLLVLAIGFLVFGAATGALYYALRPYSLKIAVGPPGSDDYKVIQAMADVFGGESRTVRLSPIKTEGAVESLALLGAGKADLAIGRADLEMPAEAQTVAVLRKNFVVLWAPAGPASKNPKTKRAPRIKEVADLTARHVGIIGRTPANAALLRVILSASGAEADKVAVTHFGTDQIEELARDPSLDAFMAVGPLDSRITSDAVAATARTRGEPKFLAVETSEAIALKHPRYESEEIPPGVFDPAWPDDKVETVSVSHLIVARKSLSETTVAAFFRQLFTVRQAIARHVPGAAHIIKPDLEKDTELPVHRGAAAVIDGNERTFLDRYGDYFWFGLLLLSGIGSAVAWLRRYLNRDEREDNTSHRKRILAMVSSARTAESNQELVALQREADAIIRETLECYDDGAVEEEELAAFGLVLELLSSAIAERRAALQRVSFETVRGAVAGQGVTPRG</sequence>
<dbReference type="Pfam" id="PF16868">
    <property type="entry name" value="NMT1_3"/>
    <property type="match status" value="1"/>
</dbReference>
<evidence type="ECO:0000313" key="3">
    <source>
        <dbReference type="Proteomes" id="UP000246085"/>
    </source>
</evidence>
<gene>
    <name evidence="2" type="ORF">BRAD3257_5989</name>
</gene>
<feature type="transmembrane region" description="Helical" evidence="1">
    <location>
        <begin position="351"/>
        <end position="369"/>
    </location>
</feature>
<dbReference type="PANTHER" id="PTHR42941:SF1">
    <property type="entry name" value="SLL1037 PROTEIN"/>
    <property type="match status" value="1"/>
</dbReference>
<dbReference type="Gene3D" id="3.40.190.10">
    <property type="entry name" value="Periplasmic binding protein-like II"/>
    <property type="match status" value="2"/>
</dbReference>
<protein>
    <submittedName>
        <fullName evidence="2">Uncharacterized protein</fullName>
    </submittedName>
</protein>
<accession>A0A2U3Q673</accession>
<dbReference type="AlphaFoldDB" id="A0A2U3Q673"/>
<keyword evidence="1" id="KW-1133">Transmembrane helix</keyword>
<dbReference type="EMBL" id="LS398110">
    <property type="protein sequence ID" value="SPP96914.1"/>
    <property type="molecule type" value="Genomic_DNA"/>
</dbReference>
<dbReference type="InterPro" id="IPR011852">
    <property type="entry name" value="TRAP_TAXI"/>
</dbReference>
<dbReference type="OrthoDB" id="252197at2"/>
<reference evidence="2 3" key="1">
    <citation type="submission" date="2018-03" db="EMBL/GenBank/DDBJ databases">
        <authorList>
            <person name="Gully D."/>
        </authorList>
    </citation>
    <scope>NUCLEOTIDE SEQUENCE [LARGE SCALE GENOMIC DNA]</scope>
    <source>
        <strain evidence="2">ORS3257</strain>
    </source>
</reference>
<dbReference type="RefSeq" id="WP_122404436.1">
    <property type="nucleotide sequence ID" value="NZ_LS398110.1"/>
</dbReference>
<organism evidence="2 3">
    <name type="scientific">Bradyrhizobium vignae</name>
    <dbReference type="NCBI Taxonomy" id="1549949"/>
    <lineage>
        <taxon>Bacteria</taxon>
        <taxon>Pseudomonadati</taxon>
        <taxon>Pseudomonadota</taxon>
        <taxon>Alphaproteobacteria</taxon>
        <taxon>Hyphomicrobiales</taxon>
        <taxon>Nitrobacteraceae</taxon>
        <taxon>Bradyrhizobium</taxon>
    </lineage>
</organism>
<dbReference type="KEGG" id="bvz:BRAD3257_5989"/>
<dbReference type="Proteomes" id="UP000246085">
    <property type="component" value="Chromosome BRAD3257"/>
</dbReference>
<evidence type="ECO:0000313" key="2">
    <source>
        <dbReference type="EMBL" id="SPP96914.1"/>
    </source>
</evidence>